<sequence length="701" mass="69241">MDGDKDGASERAVLLSGAAASSSNFQDVPLGDSPRLVSWTAISRNSAQSIPVPQAAPAVAPSPSRAPLRPLAPPAPLARAPAAPVEPDINMFQVGGRPQLAAPPPALLSQHHLRSLSGGEGGASPPAAPSASAKADGKAEAPGLHSQGSVGPGMHPPRGTEAGRLPSDAAGGVGAKSGSEARPAAERGAAGCCGRDPLLAATLIGVVAGLAGGGVLRAAAGEPWGTDAADLLGFPGELMLRLLKMLVLPLVAGAMVSGVCALRGATGPGVGRVARVTLAYYAATTGAAVALGVALVVLVRPGAGQPLAGEAADGWVAGVGVFNAVIARMVAAVLWVSPLGVASLIAAALVRTCTFASVATALGLWAATVLVGLVLFAIGVLPAVLWAVARRPPLATARAFSRALAIAFGTSSTAAALPAGGCRFGMGWTLAGWLGHAPSDADAQPLLADMPGEEAVSTGAAEPVNGQGGLPGGALMVAGPRAAAPGPQIWMAVGHDLRPLPLLHAPPADAGGQAGAAQHPRAAEAARAWRGERKWVALWAAVAALTLAHTATLVFALGASALSLACAALFAWVAILGAVGAARGLADAASTDAHAGQFAANLRATELAAFLAASLAGLAAGVYMLVLYLFLGKAPLPACAPDQRICAETYNLLLVLMVATVALYGGHAVIAGLVCCKARHARQLLGGCWPGAPEAAACSFF</sequence>
<dbReference type="AlphaFoldDB" id="A0AAW1R1X5"/>
<comment type="subcellular location">
    <subcellularLocation>
        <location evidence="1 8">Membrane</location>
        <topology evidence="1 8">Multi-pass membrane protein</topology>
    </subcellularLocation>
</comment>
<organism evidence="10 11">
    <name type="scientific">Elliptochloris bilobata</name>
    <dbReference type="NCBI Taxonomy" id="381761"/>
    <lineage>
        <taxon>Eukaryota</taxon>
        <taxon>Viridiplantae</taxon>
        <taxon>Chlorophyta</taxon>
        <taxon>core chlorophytes</taxon>
        <taxon>Trebouxiophyceae</taxon>
        <taxon>Trebouxiophyceae incertae sedis</taxon>
        <taxon>Elliptochloris clade</taxon>
        <taxon>Elliptochloris</taxon>
    </lineage>
</organism>
<dbReference type="EMBL" id="JALJOU010000055">
    <property type="protein sequence ID" value="KAK9827729.1"/>
    <property type="molecule type" value="Genomic_DNA"/>
</dbReference>
<dbReference type="PRINTS" id="PR00173">
    <property type="entry name" value="EDTRNSPORT"/>
</dbReference>
<keyword evidence="6 8" id="KW-0472">Membrane</keyword>
<feature type="transmembrane region" description="Helical" evidence="8">
    <location>
        <begin position="362"/>
        <end position="388"/>
    </location>
</feature>
<evidence type="ECO:0000256" key="6">
    <source>
        <dbReference type="ARBA" id="ARBA00023136"/>
    </source>
</evidence>
<dbReference type="InterPro" id="IPR050746">
    <property type="entry name" value="DAACS"/>
</dbReference>
<dbReference type="GO" id="GO:0015501">
    <property type="term" value="F:glutamate:sodium symporter activity"/>
    <property type="evidence" value="ECO:0007669"/>
    <property type="project" value="TreeGrafter"/>
</dbReference>
<protein>
    <recommendedName>
        <fullName evidence="8">Amino acid transporter</fullName>
    </recommendedName>
</protein>
<feature type="transmembrane region" description="Helical" evidence="8">
    <location>
        <begin position="650"/>
        <end position="675"/>
    </location>
</feature>
<evidence type="ECO:0000256" key="4">
    <source>
        <dbReference type="ARBA" id="ARBA00022847"/>
    </source>
</evidence>
<feature type="region of interest" description="Disordered" evidence="9">
    <location>
        <begin position="46"/>
        <end position="75"/>
    </location>
</feature>
<dbReference type="PROSITE" id="PS00713">
    <property type="entry name" value="NA_DICARBOXYL_SYMP_1"/>
    <property type="match status" value="1"/>
</dbReference>
<dbReference type="GO" id="GO:0005313">
    <property type="term" value="F:L-glutamate transmembrane transporter activity"/>
    <property type="evidence" value="ECO:0007669"/>
    <property type="project" value="TreeGrafter"/>
</dbReference>
<evidence type="ECO:0000313" key="10">
    <source>
        <dbReference type="EMBL" id="KAK9827729.1"/>
    </source>
</evidence>
<dbReference type="PANTHER" id="PTHR11958">
    <property type="entry name" value="SODIUM/DICARBOXYLATE SYMPORTER-RELATED"/>
    <property type="match status" value="1"/>
</dbReference>
<keyword evidence="3 8" id="KW-0812">Transmembrane</keyword>
<evidence type="ECO:0000313" key="11">
    <source>
        <dbReference type="Proteomes" id="UP001445335"/>
    </source>
</evidence>
<keyword evidence="5 8" id="KW-1133">Transmembrane helix</keyword>
<keyword evidence="11" id="KW-1185">Reference proteome</keyword>
<keyword evidence="2 8" id="KW-0813">Transport</keyword>
<evidence type="ECO:0000256" key="7">
    <source>
        <dbReference type="ARBA" id="ARBA00023180"/>
    </source>
</evidence>
<feature type="transmembrane region" description="Helical" evidence="8">
    <location>
        <begin position="536"/>
        <end position="556"/>
    </location>
</feature>
<dbReference type="Pfam" id="PF00375">
    <property type="entry name" value="SDF"/>
    <property type="match status" value="2"/>
</dbReference>
<dbReference type="Gene3D" id="1.10.3860.10">
    <property type="entry name" value="Sodium:dicarboxylate symporter"/>
    <property type="match status" value="2"/>
</dbReference>
<feature type="transmembrane region" description="Helical" evidence="8">
    <location>
        <begin position="278"/>
        <end position="299"/>
    </location>
</feature>
<dbReference type="SUPFAM" id="SSF118215">
    <property type="entry name" value="Proton glutamate symport protein"/>
    <property type="match status" value="1"/>
</dbReference>
<evidence type="ECO:0000256" key="1">
    <source>
        <dbReference type="ARBA" id="ARBA00004141"/>
    </source>
</evidence>
<feature type="compositionally biased region" description="Low complexity" evidence="9">
    <location>
        <begin position="47"/>
        <end position="69"/>
    </location>
</feature>
<keyword evidence="4 8" id="KW-0769">Symport</keyword>
<evidence type="ECO:0000256" key="9">
    <source>
        <dbReference type="SAM" id="MobiDB-lite"/>
    </source>
</evidence>
<dbReference type="Proteomes" id="UP001445335">
    <property type="component" value="Unassembled WGS sequence"/>
</dbReference>
<feature type="transmembrane region" description="Helical" evidence="8">
    <location>
        <begin position="246"/>
        <end position="266"/>
    </location>
</feature>
<dbReference type="InterPro" id="IPR001991">
    <property type="entry name" value="Na-dicarboxylate_symporter"/>
</dbReference>
<dbReference type="InterPro" id="IPR018107">
    <property type="entry name" value="Na-dicarboxylate_symporter_CS"/>
</dbReference>
<feature type="region of interest" description="Disordered" evidence="9">
    <location>
        <begin position="114"/>
        <end position="182"/>
    </location>
</feature>
<gene>
    <name evidence="10" type="ORF">WJX81_005955</name>
</gene>
<comment type="caution">
    <text evidence="10">The sequence shown here is derived from an EMBL/GenBank/DDBJ whole genome shotgun (WGS) entry which is preliminary data.</text>
</comment>
<feature type="transmembrane region" description="Helical" evidence="8">
    <location>
        <begin position="607"/>
        <end position="630"/>
    </location>
</feature>
<evidence type="ECO:0000256" key="8">
    <source>
        <dbReference type="RuleBase" id="RU361216"/>
    </source>
</evidence>
<keyword evidence="7" id="KW-0325">Glycoprotein</keyword>
<reference evidence="10 11" key="1">
    <citation type="journal article" date="2024" name="Nat. Commun.">
        <title>Phylogenomics reveals the evolutionary origins of lichenization in chlorophyte algae.</title>
        <authorList>
            <person name="Puginier C."/>
            <person name="Libourel C."/>
            <person name="Otte J."/>
            <person name="Skaloud P."/>
            <person name="Haon M."/>
            <person name="Grisel S."/>
            <person name="Petersen M."/>
            <person name="Berrin J.G."/>
            <person name="Delaux P.M."/>
            <person name="Dal Grande F."/>
            <person name="Keller J."/>
        </authorList>
    </citation>
    <scope>NUCLEOTIDE SEQUENCE [LARGE SCALE GENOMIC DNA]</scope>
    <source>
        <strain evidence="10 11">SAG 245.80</strain>
    </source>
</reference>
<dbReference type="GO" id="GO:0005886">
    <property type="term" value="C:plasma membrane"/>
    <property type="evidence" value="ECO:0007669"/>
    <property type="project" value="TreeGrafter"/>
</dbReference>
<comment type="similarity">
    <text evidence="8">Belongs to the dicarboxylate/amino acid:cation symporter (DAACS) (TC 2.A.23) family.</text>
</comment>
<dbReference type="GO" id="GO:0015175">
    <property type="term" value="F:neutral L-amino acid transmembrane transporter activity"/>
    <property type="evidence" value="ECO:0007669"/>
    <property type="project" value="TreeGrafter"/>
</dbReference>
<proteinExistence type="inferred from homology"/>
<dbReference type="PANTHER" id="PTHR11958:SF63">
    <property type="entry name" value="AMINO ACID TRANSPORTER"/>
    <property type="match status" value="1"/>
</dbReference>
<accession>A0AAW1R1X5</accession>
<feature type="transmembrane region" description="Helical" evidence="8">
    <location>
        <begin position="562"/>
        <end position="586"/>
    </location>
</feature>
<name>A0AAW1R1X5_9CHLO</name>
<evidence type="ECO:0000256" key="2">
    <source>
        <dbReference type="ARBA" id="ARBA00022448"/>
    </source>
</evidence>
<evidence type="ECO:0000256" key="5">
    <source>
        <dbReference type="ARBA" id="ARBA00022989"/>
    </source>
</evidence>
<evidence type="ECO:0000256" key="3">
    <source>
        <dbReference type="ARBA" id="ARBA00022692"/>
    </source>
</evidence>
<dbReference type="InterPro" id="IPR036458">
    <property type="entry name" value="Na:dicarbo_symporter_sf"/>
</dbReference>
<feature type="compositionally biased region" description="Low complexity" evidence="9">
    <location>
        <begin position="123"/>
        <end position="134"/>
    </location>
</feature>